<comment type="caution">
    <text evidence="1">The sequence shown here is derived from an EMBL/GenBank/DDBJ whole genome shotgun (WGS) entry which is preliminary data.</text>
</comment>
<sequence>MWRKRLKGKTFAVYPVSDGRLLVREAWREAYHGSINPIAVPEDAWSIPEDVVEVNVLPPDTRRSVGLFKYASCGV</sequence>
<reference evidence="1" key="1">
    <citation type="submission" date="2019-12" db="EMBL/GenBank/DDBJ databases">
        <title>Genome sequencing and annotation of Brassica cretica.</title>
        <authorList>
            <person name="Studholme D.J."/>
            <person name="Sarris P.F."/>
        </authorList>
    </citation>
    <scope>NUCLEOTIDE SEQUENCE</scope>
    <source>
        <strain evidence="1">PFS-102/07</strain>
        <tissue evidence="1">Leaf</tissue>
    </source>
</reference>
<name>A0A8S9M1W9_BRACR</name>
<protein>
    <submittedName>
        <fullName evidence="1">Uncharacterized protein</fullName>
    </submittedName>
</protein>
<accession>A0A8S9M1W9</accession>
<dbReference type="EMBL" id="QGKY02000089">
    <property type="protein sequence ID" value="KAF2612287.1"/>
    <property type="molecule type" value="Genomic_DNA"/>
</dbReference>
<gene>
    <name evidence="1" type="ORF">F2Q70_00010401</name>
</gene>
<dbReference type="AlphaFoldDB" id="A0A8S9M1W9"/>
<proteinExistence type="predicted"/>
<evidence type="ECO:0000313" key="1">
    <source>
        <dbReference type="EMBL" id="KAF2612287.1"/>
    </source>
</evidence>
<organism evidence="1">
    <name type="scientific">Brassica cretica</name>
    <name type="common">Mustard</name>
    <dbReference type="NCBI Taxonomy" id="69181"/>
    <lineage>
        <taxon>Eukaryota</taxon>
        <taxon>Viridiplantae</taxon>
        <taxon>Streptophyta</taxon>
        <taxon>Embryophyta</taxon>
        <taxon>Tracheophyta</taxon>
        <taxon>Spermatophyta</taxon>
        <taxon>Magnoliopsida</taxon>
        <taxon>eudicotyledons</taxon>
        <taxon>Gunneridae</taxon>
        <taxon>Pentapetalae</taxon>
        <taxon>rosids</taxon>
        <taxon>malvids</taxon>
        <taxon>Brassicales</taxon>
        <taxon>Brassicaceae</taxon>
        <taxon>Brassiceae</taxon>
        <taxon>Brassica</taxon>
    </lineage>
</organism>